<feature type="non-terminal residue" evidence="2">
    <location>
        <position position="91"/>
    </location>
</feature>
<keyword evidence="1" id="KW-0812">Transmembrane</keyword>
<sequence>KNSNRIIPNWMVASSYIITHPIIIVVVTSCNSQPNSDRRTSLLTTAIFRPRKSVYPTRPPLYITSPPPILYSTNQTPLFFLSIVPISSSPK</sequence>
<comment type="caution">
    <text evidence="2">The sequence shown here is derived from an EMBL/GenBank/DDBJ whole genome shotgun (WGS) entry which is preliminary data.</text>
</comment>
<feature type="non-terminal residue" evidence="2">
    <location>
        <position position="1"/>
    </location>
</feature>
<evidence type="ECO:0000313" key="2">
    <source>
        <dbReference type="EMBL" id="CAA0834881.1"/>
    </source>
</evidence>
<keyword evidence="1" id="KW-0472">Membrane</keyword>
<organism evidence="2 3">
    <name type="scientific">Striga hermonthica</name>
    <name type="common">Purple witchweed</name>
    <name type="synonym">Buchnera hermonthica</name>
    <dbReference type="NCBI Taxonomy" id="68872"/>
    <lineage>
        <taxon>Eukaryota</taxon>
        <taxon>Viridiplantae</taxon>
        <taxon>Streptophyta</taxon>
        <taxon>Embryophyta</taxon>
        <taxon>Tracheophyta</taxon>
        <taxon>Spermatophyta</taxon>
        <taxon>Magnoliopsida</taxon>
        <taxon>eudicotyledons</taxon>
        <taxon>Gunneridae</taxon>
        <taxon>Pentapetalae</taxon>
        <taxon>asterids</taxon>
        <taxon>lamiids</taxon>
        <taxon>Lamiales</taxon>
        <taxon>Orobanchaceae</taxon>
        <taxon>Buchnereae</taxon>
        <taxon>Striga</taxon>
    </lineage>
</organism>
<evidence type="ECO:0000313" key="3">
    <source>
        <dbReference type="Proteomes" id="UP001153555"/>
    </source>
</evidence>
<reference evidence="2" key="1">
    <citation type="submission" date="2019-12" db="EMBL/GenBank/DDBJ databases">
        <authorList>
            <person name="Scholes J."/>
        </authorList>
    </citation>
    <scope>NUCLEOTIDE SEQUENCE</scope>
</reference>
<evidence type="ECO:0000256" key="1">
    <source>
        <dbReference type="SAM" id="Phobius"/>
    </source>
</evidence>
<protein>
    <submittedName>
        <fullName evidence="2">Uncharacterized protein</fullName>
    </submittedName>
</protein>
<proteinExistence type="predicted"/>
<keyword evidence="3" id="KW-1185">Reference proteome</keyword>
<name>A0A9N7NHZ2_STRHE</name>
<accession>A0A9N7NHZ2</accession>
<dbReference type="EMBL" id="CACSLK010028053">
    <property type="protein sequence ID" value="CAA0834881.1"/>
    <property type="molecule type" value="Genomic_DNA"/>
</dbReference>
<gene>
    <name evidence="2" type="ORF">SHERM_02687</name>
</gene>
<dbReference type="AlphaFoldDB" id="A0A9N7NHZ2"/>
<feature type="transmembrane region" description="Helical" evidence="1">
    <location>
        <begin position="6"/>
        <end position="30"/>
    </location>
</feature>
<dbReference type="Proteomes" id="UP001153555">
    <property type="component" value="Unassembled WGS sequence"/>
</dbReference>
<keyword evidence="1" id="KW-1133">Transmembrane helix</keyword>